<evidence type="ECO:0000313" key="2">
    <source>
        <dbReference type="EMBL" id="REE83184.1"/>
    </source>
</evidence>
<dbReference type="EMBL" id="QTTQ01000009">
    <property type="protein sequence ID" value="REE83184.1"/>
    <property type="molecule type" value="Genomic_DNA"/>
</dbReference>
<dbReference type="Proteomes" id="UP000256429">
    <property type="component" value="Unassembled WGS sequence"/>
</dbReference>
<evidence type="ECO:0000313" key="3">
    <source>
        <dbReference type="Proteomes" id="UP000256429"/>
    </source>
</evidence>
<evidence type="ECO:0000256" key="1">
    <source>
        <dbReference type="SAM" id="SignalP"/>
    </source>
</evidence>
<dbReference type="Pfam" id="PF14121">
    <property type="entry name" value="Porin_10"/>
    <property type="match status" value="2"/>
</dbReference>
<sequence length="805" mass="92612">MKKVLLVLFLVFYFVNASAQVMKMQGQGGGIGGNNMFKSDSSKFNSKVDIKLSGKTKYTDFKMFSIDNDTTYIDTTLTLQKDFIFNYIRKDNFELLPFHNQGQTFNKLAYNFETNSVFPEMGMDAKQFNYYKVEDIKYYYIPTPTSEVMYRTGLEQGQVLNAFLTMNTSRQFNFSVAYKGLRSLGKYRESLASHGNFRTTFNYHSKNEVYALKGHFSSFDLLNNENGGLTEQSIIYFEENDPNYTDRGRLDVNYSDAENMLEGKRYFIDQTFTLFSKKNTLTKKHLKIQNLIKQQKLDSIKNALAAKTVDSTKVDSINPKKIEPKEISKIKKGTLKKDSLSLQKKLLDSTQTFIKNDSLAILNTPLDAVVLIKKDTLIPLPQIDSTKISIKKKDSILPNLKSKKELVLNKKTSKKIKETSKDSSKVTVSKLDSIKNITDNVEFKFGHKFIYETKHYRFKKVEAGTFFGGAYESPIADHTSYQNMENQVYLELNTHYTGVIRAKANYYNYNYHYNSILYLDTITISDKLKGNALSVGADWKAKIGKLILKADVNSMISGNLTGNSIKASVNYKKDSVFSIKGYAEVTSKSPTLNKILYQSAFKDYNWKNDFNNEEIKNAGVEFILNKWGSINASYNLIDNYTYFDTISRPTQANETLNYIKVKANQHFTYKKFTLDNTVMYQTVLDGESFFNVPQIVSRNTLYFASHLFKGDPLYLQTGVTFKYFTAFKANAYNPLLSEFVLQNKTEIGNYPILDFFFNMQVQRTRIFLKVENFGAGFTGRNYYSAPSYPYRDLTVRFGLVWNFFI</sequence>
<gene>
    <name evidence="2" type="ORF">BX611_0468</name>
</gene>
<comment type="caution">
    <text evidence="2">The sequence shown here is derived from an EMBL/GenBank/DDBJ whole genome shotgun (WGS) entry which is preliminary data.</text>
</comment>
<keyword evidence="1" id="KW-0732">Signal</keyword>
<protein>
    <submittedName>
        <fullName evidence="2">Putative beta-barrel porin</fullName>
    </submittedName>
</protein>
<dbReference type="AlphaFoldDB" id="A0A3D9S023"/>
<keyword evidence="3" id="KW-1185">Reference proteome</keyword>
<accession>A0A3D9S023</accession>
<proteinExistence type="predicted"/>
<feature type="chain" id="PRO_5017671845" evidence="1">
    <location>
        <begin position="20"/>
        <end position="805"/>
    </location>
</feature>
<name>A0A3D9S023_9FLAO</name>
<reference evidence="2 3" key="1">
    <citation type="submission" date="2018-08" db="EMBL/GenBank/DDBJ databases">
        <title>Genomic Encyclopedia of Type Strains, Phase III (KMG-III): the genomes of soil and plant-associated and newly described type strains.</title>
        <authorList>
            <person name="Whitman W."/>
        </authorList>
    </citation>
    <scope>NUCLEOTIDE SEQUENCE [LARGE SCALE GENOMIC DNA]</scope>
    <source>
        <strain evidence="2 3">325-5</strain>
    </source>
</reference>
<dbReference type="SUPFAM" id="SSF56935">
    <property type="entry name" value="Porins"/>
    <property type="match status" value="1"/>
</dbReference>
<feature type="signal peptide" evidence="1">
    <location>
        <begin position="1"/>
        <end position="19"/>
    </location>
</feature>
<dbReference type="InterPro" id="IPR025631">
    <property type="entry name" value="Porin_10"/>
</dbReference>
<dbReference type="RefSeq" id="WP_162879998.1">
    <property type="nucleotide sequence ID" value="NZ_QTTQ01000009.1"/>
</dbReference>
<organism evidence="2 3">
    <name type="scientific">Lutibacter oceani</name>
    <dbReference type="NCBI Taxonomy" id="1853311"/>
    <lineage>
        <taxon>Bacteria</taxon>
        <taxon>Pseudomonadati</taxon>
        <taxon>Bacteroidota</taxon>
        <taxon>Flavobacteriia</taxon>
        <taxon>Flavobacteriales</taxon>
        <taxon>Flavobacteriaceae</taxon>
        <taxon>Lutibacter</taxon>
    </lineage>
</organism>